<dbReference type="Gene3D" id="3.40.30.10">
    <property type="entry name" value="Glutaredoxin"/>
    <property type="match status" value="1"/>
</dbReference>
<dbReference type="PANTHER" id="PTHR30041">
    <property type="entry name" value="ARSENATE REDUCTASE"/>
    <property type="match status" value="1"/>
</dbReference>
<dbReference type="AlphaFoldDB" id="A0AAW8AYI0"/>
<name>A0AAW8AYI0_9GAMM</name>
<dbReference type="NCBIfam" id="NF008107">
    <property type="entry name" value="PRK10853.1"/>
    <property type="match status" value="1"/>
</dbReference>
<dbReference type="InterPro" id="IPR006504">
    <property type="entry name" value="Tscrpt_reg_Spx/MgsR"/>
</dbReference>
<accession>A0AAW8AYI0</accession>
<gene>
    <name evidence="3" type="ORF">Q8A57_00825</name>
</gene>
<dbReference type="EMBL" id="JAUUUU010000001">
    <property type="protein sequence ID" value="MDP1519509.1"/>
    <property type="molecule type" value="Genomic_DNA"/>
</dbReference>
<dbReference type="PANTHER" id="PTHR30041:SF8">
    <property type="entry name" value="PROTEIN YFFB"/>
    <property type="match status" value="1"/>
</dbReference>
<dbReference type="InterPro" id="IPR036249">
    <property type="entry name" value="Thioredoxin-like_sf"/>
</dbReference>
<reference evidence="3" key="1">
    <citation type="journal article" date="2010" name="Int. J. Syst. Evol. Microbiol.">
        <title>Porticoccus litoralis gen. nov., sp. nov., a gammaproteobacterium isolated from the Yellow Sea.</title>
        <authorList>
            <person name="Oh H.M."/>
            <person name="Kim H."/>
            <person name="Kim K.M."/>
            <person name="Min G.S."/>
            <person name="Cho J.C."/>
        </authorList>
    </citation>
    <scope>NUCLEOTIDE SEQUENCE</scope>
    <source>
        <strain evidence="3">DSM 25064</strain>
    </source>
</reference>
<proteinExistence type="inferred from homology"/>
<protein>
    <submittedName>
        <fullName evidence="3">ArsC family reductase</fullName>
    </submittedName>
</protein>
<dbReference type="Proteomes" id="UP001178354">
    <property type="component" value="Unassembled WGS sequence"/>
</dbReference>
<dbReference type="Pfam" id="PF03960">
    <property type="entry name" value="ArsC"/>
    <property type="match status" value="1"/>
</dbReference>
<dbReference type="RefSeq" id="WP_305169023.1">
    <property type="nucleotide sequence ID" value="NZ_JAUUUU010000001.1"/>
</dbReference>
<evidence type="ECO:0000256" key="1">
    <source>
        <dbReference type="ARBA" id="ARBA00007198"/>
    </source>
</evidence>
<evidence type="ECO:0000256" key="2">
    <source>
        <dbReference type="PROSITE-ProRule" id="PRU01282"/>
    </source>
</evidence>
<reference evidence="3" key="2">
    <citation type="submission" date="2023-08" db="EMBL/GenBank/DDBJ databases">
        <authorList>
            <person name="Luo J."/>
        </authorList>
    </citation>
    <scope>NUCLEOTIDE SEQUENCE</scope>
    <source>
        <strain evidence="3">DSM 25064</strain>
    </source>
</reference>
<dbReference type="CDD" id="cd03035">
    <property type="entry name" value="ArsC_Yffb"/>
    <property type="match status" value="1"/>
</dbReference>
<dbReference type="SUPFAM" id="SSF52833">
    <property type="entry name" value="Thioredoxin-like"/>
    <property type="match status" value="1"/>
</dbReference>
<dbReference type="InterPro" id="IPR006660">
    <property type="entry name" value="Arsenate_reductase-like"/>
</dbReference>
<organism evidence="3 4">
    <name type="scientific">Porticoccus litoralis</name>
    <dbReference type="NCBI Taxonomy" id="434086"/>
    <lineage>
        <taxon>Bacteria</taxon>
        <taxon>Pseudomonadati</taxon>
        <taxon>Pseudomonadota</taxon>
        <taxon>Gammaproteobacteria</taxon>
        <taxon>Cellvibrionales</taxon>
        <taxon>Porticoccaceae</taxon>
        <taxon>Porticoccus</taxon>
    </lineage>
</organism>
<comment type="caution">
    <text evidence="3">The sequence shown here is derived from an EMBL/GenBank/DDBJ whole genome shotgun (WGS) entry which is preliminary data.</text>
</comment>
<dbReference type="PROSITE" id="PS51353">
    <property type="entry name" value="ARSC"/>
    <property type="match status" value="1"/>
</dbReference>
<dbReference type="NCBIfam" id="TIGR01617">
    <property type="entry name" value="arsC_related"/>
    <property type="match status" value="1"/>
</dbReference>
<sequence>MTDTVLYGIKNCDTVKKARRWLDEHEIAYRFHDVRADGLDLSMIDSWIAAVGWQKVLNKAGTTWRKLDPEVQQQVSADNVATLLLEYPAMIKRPVLVTNGNITIGFKPDIYATCFNK</sequence>
<evidence type="ECO:0000313" key="3">
    <source>
        <dbReference type="EMBL" id="MDP1519509.1"/>
    </source>
</evidence>
<keyword evidence="4" id="KW-1185">Reference proteome</keyword>
<evidence type="ECO:0000313" key="4">
    <source>
        <dbReference type="Proteomes" id="UP001178354"/>
    </source>
</evidence>
<comment type="similarity">
    <text evidence="1 2">Belongs to the ArsC family.</text>
</comment>